<dbReference type="AlphaFoldDB" id="A0A7J7INU8"/>
<evidence type="ECO:0000313" key="3">
    <source>
        <dbReference type="Proteomes" id="UP000530660"/>
    </source>
</evidence>
<feature type="domain" description="Histone deacetylase" evidence="1">
    <location>
        <begin position="1"/>
        <end position="69"/>
    </location>
</feature>
<dbReference type="Gene3D" id="3.40.800.20">
    <property type="entry name" value="Histone deacetylase domain"/>
    <property type="match status" value="1"/>
</dbReference>
<dbReference type="OrthoDB" id="437693at2759"/>
<dbReference type="InterPro" id="IPR037138">
    <property type="entry name" value="His_deacetylse_dom_sf"/>
</dbReference>
<proteinExistence type="predicted"/>
<name>A0A7J7INU8_9RHOD</name>
<dbReference type="Proteomes" id="UP000530660">
    <property type="component" value="Unassembled WGS sequence"/>
</dbReference>
<dbReference type="EMBL" id="VWRR01000002">
    <property type="protein sequence ID" value="KAF6004815.1"/>
    <property type="molecule type" value="Genomic_DNA"/>
</dbReference>
<evidence type="ECO:0000259" key="1">
    <source>
        <dbReference type="Pfam" id="PF00850"/>
    </source>
</evidence>
<protein>
    <recommendedName>
        <fullName evidence="1">Histone deacetylase domain-containing protein</fullName>
    </recommendedName>
</protein>
<accession>A0A7J7INU8</accession>
<keyword evidence="3" id="KW-1185">Reference proteome</keyword>
<dbReference type="SUPFAM" id="SSF52768">
    <property type="entry name" value="Arginase/deacetylase"/>
    <property type="match status" value="1"/>
</dbReference>
<comment type="caution">
    <text evidence="2">The sequence shown here is derived from an EMBL/GenBank/DDBJ whole genome shotgun (WGS) entry which is preliminary data.</text>
</comment>
<gene>
    <name evidence="2" type="ORF">F1559_002328</name>
</gene>
<organism evidence="2 3">
    <name type="scientific">Cyanidiococcus yangmingshanensis</name>
    <dbReference type="NCBI Taxonomy" id="2690220"/>
    <lineage>
        <taxon>Eukaryota</taxon>
        <taxon>Rhodophyta</taxon>
        <taxon>Bangiophyceae</taxon>
        <taxon>Cyanidiales</taxon>
        <taxon>Cyanidiaceae</taxon>
        <taxon>Cyanidiococcus</taxon>
    </lineage>
</organism>
<dbReference type="InterPro" id="IPR023696">
    <property type="entry name" value="Ureohydrolase_dom_sf"/>
</dbReference>
<dbReference type="InterPro" id="IPR023801">
    <property type="entry name" value="His_deacetylse_dom"/>
</dbReference>
<dbReference type="Pfam" id="PF00850">
    <property type="entry name" value="Hist_deacetyl"/>
    <property type="match status" value="1"/>
</dbReference>
<sequence length="113" mass="12605">MEKHNPDLVFFQAGVDALLEDRLGRLALTRAGLQRRNNMVFDYVLHKSDAGIVVCMGGGYADPITKSVDAHADVYIDANLAIARHREKTEELKATVILCCEFDERTQSVVPFI</sequence>
<evidence type="ECO:0000313" key="2">
    <source>
        <dbReference type="EMBL" id="KAF6004815.1"/>
    </source>
</evidence>
<reference evidence="2 3" key="1">
    <citation type="journal article" date="2020" name="J. Phycol.">
        <title>Comparative genome analysis reveals Cyanidiococcus gen. nov., a new extremophilic red algal genus sister to Cyanidioschyzon (Cyanidioschyzonaceae, Rhodophyta).</title>
        <authorList>
            <person name="Liu S.-L."/>
            <person name="Chiang Y.-R."/>
            <person name="Yoon H.S."/>
            <person name="Fu H.-Y."/>
        </authorList>
    </citation>
    <scope>NUCLEOTIDE SEQUENCE [LARGE SCALE GENOMIC DNA]</scope>
    <source>
        <strain evidence="2 3">THAL066</strain>
    </source>
</reference>